<evidence type="ECO:0000256" key="2">
    <source>
        <dbReference type="ARBA" id="ARBA00011233"/>
    </source>
</evidence>
<dbReference type="AlphaFoldDB" id="A0A9E7JYX4"/>
<keyword evidence="3" id="KW-0597">Phosphoprotein</keyword>
<dbReference type="FunFam" id="1.10.10.10:FF:000037">
    <property type="entry name" value="Heat stress transcription factor B-4"/>
    <property type="match status" value="1"/>
</dbReference>
<evidence type="ECO:0000256" key="4">
    <source>
        <dbReference type="ARBA" id="ARBA00023015"/>
    </source>
</evidence>
<dbReference type="PRINTS" id="PR00056">
    <property type="entry name" value="HSFDOMAIN"/>
</dbReference>
<keyword evidence="6" id="KW-0238">DNA-binding</keyword>
<evidence type="ECO:0000256" key="6">
    <source>
        <dbReference type="ARBA" id="ARBA00023125"/>
    </source>
</evidence>
<dbReference type="SMART" id="SM00415">
    <property type="entry name" value="HSF"/>
    <property type="match status" value="1"/>
</dbReference>
<proteinExistence type="inferred from homology"/>
<dbReference type="OrthoDB" id="60033at2759"/>
<gene>
    <name evidence="12" type="ORF">MUK42_29252</name>
</gene>
<protein>
    <submittedName>
        <fullName evidence="12">Heat stress transcription factor</fullName>
    </submittedName>
</protein>
<dbReference type="GO" id="GO:0006357">
    <property type="term" value="P:regulation of transcription by RNA polymerase II"/>
    <property type="evidence" value="ECO:0007669"/>
    <property type="project" value="TreeGrafter"/>
</dbReference>
<dbReference type="Gene3D" id="1.10.10.10">
    <property type="entry name" value="Winged helix-like DNA-binding domain superfamily/Winged helix DNA-binding domain"/>
    <property type="match status" value="1"/>
</dbReference>
<feature type="domain" description="HSF-type DNA-binding" evidence="11">
    <location>
        <begin position="69"/>
        <end position="93"/>
    </location>
</feature>
<keyword evidence="4" id="KW-0805">Transcription regulation</keyword>
<evidence type="ECO:0000259" key="11">
    <source>
        <dbReference type="PROSITE" id="PS00434"/>
    </source>
</evidence>
<comment type="similarity">
    <text evidence="9">Belongs to the HSF family.</text>
</comment>
<dbReference type="PROSITE" id="PS00434">
    <property type="entry name" value="HSF_DOMAIN"/>
    <property type="match status" value="1"/>
</dbReference>
<dbReference type="InterPro" id="IPR036390">
    <property type="entry name" value="WH_DNA-bd_sf"/>
</dbReference>
<evidence type="ECO:0000256" key="3">
    <source>
        <dbReference type="ARBA" id="ARBA00022553"/>
    </source>
</evidence>
<keyword evidence="7" id="KW-0804">Transcription</keyword>
<sequence>MAPPPSPSGAAEKAAEPAPPDGQRSLPTPFLTKTYQLVDDPSVDDMISWNEDGSTFVVWRPAEFARDLLPKYFKHNNFSSFVRQLNTYGFRKIVPDRWEFANDCFRRGEKRLLCDIHRRKITQAAPAAVSVPVNRNSSPGPPPSAAAGSSSSVELTEENERLRKENTRLSRELAQMKSLCSHISVLISKYADEGGGGRAAEAPPPPSTVLELMPARGKRAREEDKVEAPTPEVKSEPSDPASDTKEDISPERHQRPWVVYCPRPVRRACQGPEAGVGDRDGALT</sequence>
<accession>A0A9E7JYX4</accession>
<evidence type="ECO:0000256" key="1">
    <source>
        <dbReference type="ARBA" id="ARBA00004123"/>
    </source>
</evidence>
<keyword evidence="8" id="KW-0539">Nucleus</keyword>
<evidence type="ECO:0000313" key="12">
    <source>
        <dbReference type="EMBL" id="URD98458.1"/>
    </source>
</evidence>
<evidence type="ECO:0000256" key="9">
    <source>
        <dbReference type="RuleBase" id="RU004020"/>
    </source>
</evidence>
<dbReference type="PANTHER" id="PTHR10015">
    <property type="entry name" value="HEAT SHOCK TRANSCRIPTION FACTOR"/>
    <property type="match status" value="1"/>
</dbReference>
<feature type="region of interest" description="Disordered" evidence="10">
    <location>
        <begin position="130"/>
        <end position="164"/>
    </location>
</feature>
<dbReference type="EMBL" id="CP097506">
    <property type="protein sequence ID" value="URD98458.1"/>
    <property type="molecule type" value="Genomic_DNA"/>
</dbReference>
<feature type="region of interest" description="Disordered" evidence="10">
    <location>
        <begin position="1"/>
        <end position="26"/>
    </location>
</feature>
<dbReference type="SUPFAM" id="SSF46785">
    <property type="entry name" value="Winged helix' DNA-binding domain"/>
    <property type="match status" value="1"/>
</dbReference>
<feature type="compositionally biased region" description="Basic and acidic residues" evidence="10">
    <location>
        <begin position="220"/>
        <end position="254"/>
    </location>
</feature>
<keyword evidence="13" id="KW-1185">Reference proteome</keyword>
<evidence type="ECO:0000256" key="8">
    <source>
        <dbReference type="ARBA" id="ARBA00023242"/>
    </source>
</evidence>
<evidence type="ECO:0000313" key="13">
    <source>
        <dbReference type="Proteomes" id="UP001055439"/>
    </source>
</evidence>
<dbReference type="Proteomes" id="UP001055439">
    <property type="component" value="Chromosome 4"/>
</dbReference>
<comment type="subcellular location">
    <subcellularLocation>
        <location evidence="1">Nucleus</location>
    </subcellularLocation>
</comment>
<evidence type="ECO:0000256" key="10">
    <source>
        <dbReference type="SAM" id="MobiDB-lite"/>
    </source>
</evidence>
<evidence type="ECO:0000256" key="7">
    <source>
        <dbReference type="ARBA" id="ARBA00023163"/>
    </source>
</evidence>
<dbReference type="InterPro" id="IPR036388">
    <property type="entry name" value="WH-like_DNA-bd_sf"/>
</dbReference>
<name>A0A9E7JYX4_9LILI</name>
<dbReference type="GO" id="GO:0000978">
    <property type="term" value="F:RNA polymerase II cis-regulatory region sequence-specific DNA binding"/>
    <property type="evidence" value="ECO:0007669"/>
    <property type="project" value="TreeGrafter"/>
</dbReference>
<dbReference type="Pfam" id="PF00447">
    <property type="entry name" value="HSF_DNA-bind"/>
    <property type="match status" value="1"/>
</dbReference>
<dbReference type="GO" id="GO:0005634">
    <property type="term" value="C:nucleus"/>
    <property type="evidence" value="ECO:0007669"/>
    <property type="project" value="UniProtKB-SubCell"/>
</dbReference>
<dbReference type="InterPro" id="IPR000232">
    <property type="entry name" value="HSF_DNA-bd"/>
</dbReference>
<dbReference type="GO" id="GO:0003700">
    <property type="term" value="F:DNA-binding transcription factor activity"/>
    <property type="evidence" value="ECO:0007669"/>
    <property type="project" value="InterPro"/>
</dbReference>
<organism evidence="12 13">
    <name type="scientific">Musa troglodytarum</name>
    <name type="common">fe'i banana</name>
    <dbReference type="NCBI Taxonomy" id="320322"/>
    <lineage>
        <taxon>Eukaryota</taxon>
        <taxon>Viridiplantae</taxon>
        <taxon>Streptophyta</taxon>
        <taxon>Embryophyta</taxon>
        <taxon>Tracheophyta</taxon>
        <taxon>Spermatophyta</taxon>
        <taxon>Magnoliopsida</taxon>
        <taxon>Liliopsida</taxon>
        <taxon>Zingiberales</taxon>
        <taxon>Musaceae</taxon>
        <taxon>Musa</taxon>
    </lineage>
</organism>
<reference evidence="12" key="1">
    <citation type="submission" date="2022-05" db="EMBL/GenBank/DDBJ databases">
        <title>The Musa troglodytarum L. genome provides insights into the mechanism of non-climacteric behaviour and enrichment of carotenoids.</title>
        <authorList>
            <person name="Wang J."/>
        </authorList>
    </citation>
    <scope>NUCLEOTIDE SEQUENCE</scope>
    <source>
        <tissue evidence="12">Leaf</tissue>
    </source>
</reference>
<dbReference type="PANTHER" id="PTHR10015:SF169">
    <property type="entry name" value="HEAT STRESS TRANSCRIPTION FACTOR B-2B"/>
    <property type="match status" value="1"/>
</dbReference>
<keyword evidence="5" id="KW-0346">Stress response</keyword>
<comment type="subunit">
    <text evidence="2">Homotrimer.</text>
</comment>
<feature type="region of interest" description="Disordered" evidence="10">
    <location>
        <begin position="215"/>
        <end position="284"/>
    </location>
</feature>
<evidence type="ECO:0000256" key="5">
    <source>
        <dbReference type="ARBA" id="ARBA00023016"/>
    </source>
</evidence>